<keyword evidence="7 10" id="KW-0808">Transferase</keyword>
<dbReference type="UniPathway" id="UPA00061">
    <property type="reaction ID" value="UER00516"/>
</dbReference>
<dbReference type="CDD" id="cd02439">
    <property type="entry name" value="DMB-PRT_CobT"/>
    <property type="match status" value="1"/>
</dbReference>
<dbReference type="PANTHER" id="PTHR43463:SF1">
    <property type="entry name" value="NICOTINATE-NUCLEOTIDE--DIMETHYLBENZIMIDAZOLE PHOSPHORIBOSYLTRANSFERASE"/>
    <property type="match status" value="1"/>
</dbReference>
<dbReference type="Gene3D" id="1.10.1610.10">
    <property type="match status" value="1"/>
</dbReference>
<dbReference type="NCBIfam" id="NF000996">
    <property type="entry name" value="PRK00105.1"/>
    <property type="match status" value="1"/>
</dbReference>
<dbReference type="SUPFAM" id="SSF52733">
    <property type="entry name" value="Nicotinate mononucleotide:5,6-dimethylbenzimidazole phosphoribosyltransferase (CobT)"/>
    <property type="match status" value="1"/>
</dbReference>
<dbReference type="NCBIfam" id="TIGR03160">
    <property type="entry name" value="cobT_DBIPRT"/>
    <property type="match status" value="1"/>
</dbReference>
<evidence type="ECO:0000256" key="1">
    <source>
        <dbReference type="ARBA" id="ARBA00005049"/>
    </source>
</evidence>
<evidence type="ECO:0000256" key="8">
    <source>
        <dbReference type="ARBA" id="ARBA00030686"/>
    </source>
</evidence>
<protein>
    <recommendedName>
        <fullName evidence="4 10">Nicotinate-nucleotide--dimethylbenzimidazole phosphoribosyltransferase</fullName>
        <shortName evidence="10">NN:DBI PRT</shortName>
        <ecNumber evidence="3 10">2.4.2.21</ecNumber>
    </recommendedName>
    <alternativeName>
        <fullName evidence="8 10">N(1)-alpha-phosphoribosyltransferase</fullName>
    </alternativeName>
</protein>
<dbReference type="AlphaFoldDB" id="A0A6B0TMM6"/>
<evidence type="ECO:0000256" key="7">
    <source>
        <dbReference type="ARBA" id="ARBA00022679"/>
    </source>
</evidence>
<dbReference type="GO" id="GO:0009236">
    <property type="term" value="P:cobalamin biosynthetic process"/>
    <property type="evidence" value="ECO:0007669"/>
    <property type="project" value="UniProtKB-UniRule"/>
</dbReference>
<evidence type="ECO:0000256" key="2">
    <source>
        <dbReference type="ARBA" id="ARBA00007110"/>
    </source>
</evidence>
<evidence type="ECO:0000256" key="9">
    <source>
        <dbReference type="ARBA" id="ARBA00047340"/>
    </source>
</evidence>
<dbReference type="GO" id="GO:0008939">
    <property type="term" value="F:nicotinate-nucleotide-dimethylbenzimidazole phosphoribosyltransferase activity"/>
    <property type="evidence" value="ECO:0007669"/>
    <property type="project" value="UniProtKB-UniRule"/>
</dbReference>
<dbReference type="EMBL" id="WUWG01000001">
    <property type="protein sequence ID" value="MXU63819.1"/>
    <property type="molecule type" value="Genomic_DNA"/>
</dbReference>
<accession>A0A6B0TMM6</accession>
<reference evidence="11 12" key="1">
    <citation type="submission" date="2019-12" db="EMBL/GenBank/DDBJ databases">
        <title>Strain KN286 was isolated from seawater, which was collected from Caroline Seamount in the tropical western Pacific.</title>
        <authorList>
            <person name="Wang Q."/>
        </authorList>
    </citation>
    <scope>NUCLEOTIDE SEQUENCE [LARGE SCALE GENOMIC DNA]</scope>
    <source>
        <strain evidence="11 12">KN286</strain>
    </source>
</reference>
<keyword evidence="12" id="KW-1185">Reference proteome</keyword>
<comment type="similarity">
    <text evidence="2 10">Belongs to the CobT family.</text>
</comment>
<dbReference type="EC" id="2.4.2.21" evidence="3 10"/>
<dbReference type="RefSeq" id="WP_160850822.1">
    <property type="nucleotide sequence ID" value="NZ_WUWG01000001.1"/>
</dbReference>
<dbReference type="InterPro" id="IPR036087">
    <property type="entry name" value="Nict_dMeBzImd_PRibTrfase_sf"/>
</dbReference>
<gene>
    <name evidence="10 11" type="primary">cobT</name>
    <name evidence="11" type="ORF">GSH16_00055</name>
</gene>
<dbReference type="InterPro" id="IPR023195">
    <property type="entry name" value="Nict_dMeBzImd_PRibTrfase_N"/>
</dbReference>
<evidence type="ECO:0000256" key="10">
    <source>
        <dbReference type="HAMAP-Rule" id="MF_00230"/>
    </source>
</evidence>
<evidence type="ECO:0000256" key="5">
    <source>
        <dbReference type="ARBA" id="ARBA00022573"/>
    </source>
</evidence>
<feature type="active site" description="Proton acceptor" evidence="10">
    <location>
        <position position="308"/>
    </location>
</feature>
<comment type="catalytic activity">
    <reaction evidence="9 10">
        <text>5,6-dimethylbenzimidazole + nicotinate beta-D-ribonucleotide = alpha-ribazole 5'-phosphate + nicotinate + H(+)</text>
        <dbReference type="Rhea" id="RHEA:11196"/>
        <dbReference type="ChEBI" id="CHEBI:15378"/>
        <dbReference type="ChEBI" id="CHEBI:15890"/>
        <dbReference type="ChEBI" id="CHEBI:32544"/>
        <dbReference type="ChEBI" id="CHEBI:57502"/>
        <dbReference type="ChEBI" id="CHEBI:57918"/>
        <dbReference type="EC" id="2.4.2.21"/>
    </reaction>
</comment>
<comment type="caution">
    <text evidence="11">The sequence shown here is derived from an EMBL/GenBank/DDBJ whole genome shotgun (WGS) entry which is preliminary data.</text>
</comment>
<evidence type="ECO:0000256" key="4">
    <source>
        <dbReference type="ARBA" id="ARBA00015486"/>
    </source>
</evidence>
<keyword evidence="6 10" id="KW-0328">Glycosyltransferase</keyword>
<name>A0A6B0TMM6_9RHOB</name>
<dbReference type="PANTHER" id="PTHR43463">
    <property type="entry name" value="NICOTINATE-NUCLEOTIDE--DIMETHYLBENZIMIDAZOLE PHOSPHORIBOSYLTRANSFERASE"/>
    <property type="match status" value="1"/>
</dbReference>
<comment type="pathway">
    <text evidence="1 10">Nucleoside biosynthesis; alpha-ribazole biosynthesis; alpha-ribazole from 5,6-dimethylbenzimidazole: step 1/2.</text>
</comment>
<dbReference type="InterPro" id="IPR017846">
    <property type="entry name" value="Nict_dMeBzImd_PRibTrfase_bact"/>
</dbReference>
<dbReference type="Pfam" id="PF02277">
    <property type="entry name" value="DBI_PRT"/>
    <property type="match status" value="1"/>
</dbReference>
<dbReference type="Gene3D" id="3.40.50.10210">
    <property type="match status" value="1"/>
</dbReference>
<evidence type="ECO:0000313" key="12">
    <source>
        <dbReference type="Proteomes" id="UP000436016"/>
    </source>
</evidence>
<organism evidence="11 12">
    <name type="scientific">Oceanomicrobium pacificus</name>
    <dbReference type="NCBI Taxonomy" id="2692916"/>
    <lineage>
        <taxon>Bacteria</taxon>
        <taxon>Pseudomonadati</taxon>
        <taxon>Pseudomonadota</taxon>
        <taxon>Alphaproteobacteria</taxon>
        <taxon>Rhodobacterales</taxon>
        <taxon>Paracoccaceae</taxon>
        <taxon>Oceanomicrobium</taxon>
    </lineage>
</organism>
<evidence type="ECO:0000313" key="11">
    <source>
        <dbReference type="EMBL" id="MXU63819.1"/>
    </source>
</evidence>
<evidence type="ECO:0000256" key="6">
    <source>
        <dbReference type="ARBA" id="ARBA00022676"/>
    </source>
</evidence>
<dbReference type="Proteomes" id="UP000436016">
    <property type="component" value="Unassembled WGS sequence"/>
</dbReference>
<comment type="function">
    <text evidence="10">Catalyzes the synthesis of alpha-ribazole-5'-phosphate from nicotinate mononucleotide (NAMN) and 5,6-dimethylbenzimidazole (DMB).</text>
</comment>
<evidence type="ECO:0000256" key="3">
    <source>
        <dbReference type="ARBA" id="ARBA00011991"/>
    </source>
</evidence>
<sequence length="341" mass="34224">MTVTPPFEDRAGFLSLLLAAPDADGAAVAAAKARDAVLTKPPGALGRLEDLAVWMAGWQGRAAPEINAPQVVVFAGNHGVAAQGVSAFPADVTVQMVANFEAGGAAINQLCRVTGAAMTVVALDLDRPTADFTQEAALTEADLVAALQAGWMSVDPASDLFIAGEMGIGNSTPAAAIAAALFGGTGADWAGRGTGLDDAGLGRKATVVDAGLARHADAGRDGLEVLRRLGGREIAAMAGAIAAARHHRIPVLLDGFICCAAAACLAAEHQDALDHCRAGHASAEQAHRRLLEKLGLDPILDLGLRLGEGSGAALALAVLQGAVACHSGMATFAEAGVSDGA</sequence>
<keyword evidence="5 10" id="KW-0169">Cobalamin biosynthesis</keyword>
<dbReference type="HAMAP" id="MF_00230">
    <property type="entry name" value="CobT"/>
    <property type="match status" value="1"/>
</dbReference>
<dbReference type="InterPro" id="IPR003200">
    <property type="entry name" value="Nict_dMeBzImd_PRibTrfase"/>
</dbReference>
<proteinExistence type="inferred from homology"/>